<protein>
    <submittedName>
        <fullName evidence="1">Uncharacterized protein</fullName>
    </submittedName>
</protein>
<evidence type="ECO:0000313" key="1">
    <source>
        <dbReference type="EMBL" id="CDW47766.1"/>
    </source>
</evidence>
<sequence>MTSVNEVRFQFFFLTRTHQRKFLPPCSRSLLQKIRRTHLVARWWWSTTTRSIQIELFRRSMDGRM</sequence>
<reference evidence="1" key="1">
    <citation type="submission" date="2014-05" db="EMBL/GenBank/DDBJ databases">
        <authorList>
            <person name="Chronopoulou M."/>
        </authorList>
    </citation>
    <scope>NUCLEOTIDE SEQUENCE</scope>
    <source>
        <tissue evidence="1">Whole organism</tissue>
    </source>
</reference>
<dbReference type="EMBL" id="HACA01030405">
    <property type="protein sequence ID" value="CDW47766.1"/>
    <property type="molecule type" value="Transcribed_RNA"/>
</dbReference>
<dbReference type="AlphaFoldDB" id="A0A0K2VCU3"/>
<name>A0A0K2VCU3_LEPSM</name>
<accession>A0A0K2VCU3</accession>
<proteinExistence type="predicted"/>
<organism evidence="1">
    <name type="scientific">Lepeophtheirus salmonis</name>
    <name type="common">Salmon louse</name>
    <name type="synonym">Caligus salmonis</name>
    <dbReference type="NCBI Taxonomy" id="72036"/>
    <lineage>
        <taxon>Eukaryota</taxon>
        <taxon>Metazoa</taxon>
        <taxon>Ecdysozoa</taxon>
        <taxon>Arthropoda</taxon>
        <taxon>Crustacea</taxon>
        <taxon>Multicrustacea</taxon>
        <taxon>Hexanauplia</taxon>
        <taxon>Copepoda</taxon>
        <taxon>Siphonostomatoida</taxon>
        <taxon>Caligidae</taxon>
        <taxon>Lepeophtheirus</taxon>
    </lineage>
</organism>